<evidence type="ECO:0000313" key="2">
    <source>
        <dbReference type="EMBL" id="SEF44428.1"/>
    </source>
</evidence>
<dbReference type="EMBL" id="FNUV01000001">
    <property type="protein sequence ID" value="SEF44428.1"/>
    <property type="molecule type" value="Genomic_DNA"/>
</dbReference>
<dbReference type="PANTHER" id="PTHR34985">
    <property type="entry name" value="SLR0554 PROTEIN"/>
    <property type="match status" value="1"/>
</dbReference>
<name>A0A1H5S3F7_XYLRU</name>
<accession>A0A1H5S3F7</accession>
<dbReference type="Proteomes" id="UP000236735">
    <property type="component" value="Unassembled WGS sequence"/>
</dbReference>
<reference evidence="2 3" key="1">
    <citation type="submission" date="2016-10" db="EMBL/GenBank/DDBJ databases">
        <authorList>
            <person name="de Groot N.N."/>
        </authorList>
    </citation>
    <scope>NUCLEOTIDE SEQUENCE [LARGE SCALE GENOMIC DNA]</scope>
    <source>
        <strain evidence="2 3">AR32</strain>
    </source>
</reference>
<evidence type="ECO:0000259" key="1">
    <source>
        <dbReference type="Pfam" id="PF05272"/>
    </source>
</evidence>
<dbReference type="RefSeq" id="WP_103915034.1">
    <property type="nucleotide sequence ID" value="NZ_FNUV01000001.1"/>
</dbReference>
<dbReference type="InterPro" id="IPR007936">
    <property type="entry name" value="VapE-like_dom"/>
</dbReference>
<dbReference type="PANTHER" id="PTHR34985:SF1">
    <property type="entry name" value="SLR0554 PROTEIN"/>
    <property type="match status" value="1"/>
</dbReference>
<evidence type="ECO:0000313" key="3">
    <source>
        <dbReference type="Proteomes" id="UP000236735"/>
    </source>
</evidence>
<proteinExistence type="predicted"/>
<gene>
    <name evidence="2" type="ORF">SAMN05216354_0461</name>
</gene>
<feature type="domain" description="Virulence-associated protein E-like" evidence="1">
    <location>
        <begin position="139"/>
        <end position="358"/>
    </location>
</feature>
<sequence length="465" mass="54068">MAKKENKSRLDKKDASHAKNWRETTASVEDIQHYLNDHVMLRYNIITRRVECHLLERSPWESYDGSEESAMQLLMSMTEERGDPRGPTPILWRPITDRIVNSLWKDLAREKTVRIQDIYHVLESDFVPEYHPFRYYLERLPPWDGNNHILSMSASVMVKGGVDEQLRFYEYLRKWLVGMVAGWIDDTVVNNVILVLIGEQGSYKTTWFNYLLPPELKHYFYTKTNSGRMGRDDLLTLAQYGLVCCEELDTMRPSELNQLKAAVTMPSIDERAAYAHFHEHRPHIASFCGTGNNVQFLSDATGNRRWLPFEVESITSPRDSPFDYPAIYAEAYALYRQGFRYWFSQQEIRALGYHNETFEAPQMERELISKFFRPPKDHEPAEFYSATEIFQTISGNLTQKLNANKMGRVMTDLGFKRVRSHGERGYLVVAYSAEEIKARKHILAYDARHTDEAPDDASDGNDTTS</sequence>
<dbReference type="AlphaFoldDB" id="A0A1H5S3F7"/>
<organism evidence="2 3">
    <name type="scientific">Xylanibacter ruminicola</name>
    <name type="common">Prevotella ruminicola</name>
    <dbReference type="NCBI Taxonomy" id="839"/>
    <lineage>
        <taxon>Bacteria</taxon>
        <taxon>Pseudomonadati</taxon>
        <taxon>Bacteroidota</taxon>
        <taxon>Bacteroidia</taxon>
        <taxon>Bacteroidales</taxon>
        <taxon>Prevotellaceae</taxon>
        <taxon>Xylanibacter</taxon>
    </lineage>
</organism>
<dbReference type="Pfam" id="PF05272">
    <property type="entry name" value="VapE-like_dom"/>
    <property type="match status" value="1"/>
</dbReference>
<protein>
    <recommendedName>
        <fullName evidence="1">Virulence-associated protein E-like domain-containing protein</fullName>
    </recommendedName>
</protein>